<sequence length="1647" mass="184580">MNQPHDAMKGLVSKTLAGRTGKDLLNLPTKIKQEITDAHTPFLAPRNETEKTLQSIWESLLKRDGFGVNDNFFTIGGGSLKAIQLLSRITSRFSIHIQLTDIFNYPTIALLAAHIDRQERVVAIQAPAPAPKTEKIPLSYSQERLWLIDQLEGNTVQYNIPMVFTLEGPLNVDALFYALRGIVQRHEVLRTAIIGRDGIASQEVKSAGEWQPEMTDHDLDDNTLHEFILSLINQPFDLAAGYMLRAHLVRRKPDLHVLVLVMHHIATDGWSSAILMNELTTLYEARINNIPDPLTPLAIQYADFAVWQRTYLESALPGKLQYWKERLQDVLPLQLPADYERPFRQSNRGALVRYQLDADLIPQLEILCANEGVTLFMAMLAAFKVLLYRYSGQGDICVGTPVANRGRAETESLIGFFVNTLALRSNLGEDPSFQELLQQVKTNTLEAYLHQEVPFEKVVDAVVKQRDASRNPLFQVMFAMQDNEQADISGRDFGGLRLQAQKRITTTAKFDLTFYVNRNEDGLQITAEYCTDLYTEPTISRMLGQYSNLLRSAVGEPVQKIGAMQMLDSEELQQLLVAFNNTKMPYPADKTMIALFEEQALKTPEHVAIIFGQAQLTYKELNQRATQLARHLQAKGVSKGDLIPVCLEKGLDMIVSILGIQKAGAAYVPVDPSLPQDRISYMLQNAAARLIVTNAACKGKLSLQEEISMIELDTAWSFIATAVEDDLVNTLAPDDVIHIIFTSGSTGKPKGVMITHRNMVNCIAYMVRTLAFEATSTMLSFSTFSFDIFYLELYMPLTSGGTVVMVEREAVLDGFRLSKEIEAHRPTHLQCTPGLWQLLLNSGWQYSGGLKMITGGDTLNESVMQALLQHGELFNAYGPTETTIYSTMAPMEVTTPVHIGPPMDNTDIYIVDRNGQLCPIGVTGEIWIGGIGVAKGYLGQPVLTAEKFIKDPFSSDPHSRIYKSGDMGKWKANGEIISQGRRDDMVKVRGYRIELGEIIHVLLSCSLVKQATVVVKTDASNNNRLVAYIVPEDAWQKDEILTYLGSKLPAYMVPSTLVCMEQLALNSNGKVDKKKLPDPDDDAATRANTYVAPRNRIEEDFIEIWKELLGTGALGIEDNFFEVGGDSIITIQVVNKARNKGYILQPGDLFIYQTISQLAAVVAGRTNKINAGEQGILTGSCGLLPVQQWYLESHPLHVSHYNQSVLLEIDKGIDELQLKSAFRQLMEQHDALRFSFHQEGNNWIQEYGAISEVITRVDLQAAPVEEVKALIRKYGEEYQQRLDIAKGKLVNALLIQTPAALSRNRLLIIIHHLAVDGVSWRILLEDLEKIFNQLPLQEKSASCREWRGVLERYAASKGLLSQELYWQKIQQQYVPLSSDKPCNVQVRMMDIARHAVMLDNDRTRQLLKEVPKVYHTEINDVLLAALAATLCRWTGRQQVIIGLEGHGREVLEPAIDISRTVGWFTSLYPVLLETPLQIKEGELLKSVKEQLRRLPNKGIGYGVLKYINRDPKLQQPCWDIIFNYLGQLDNMAGHSKWLSDAAEYAGANISPENPAGALLTINSMVQGGMLCINWSYSTLHFNAETIEQLARDYQQRLGDIISHCIAQSHNGVVYTPSDYGIGDEISYEELDEFLRKKQQGLDDILSF</sequence>
<dbReference type="PROSITE" id="PS00455">
    <property type="entry name" value="AMP_BINDING"/>
    <property type="match status" value="1"/>
</dbReference>
<dbReference type="PROSITE" id="PS50075">
    <property type="entry name" value="CARRIER"/>
    <property type="match status" value="2"/>
</dbReference>
<dbReference type="InterPro" id="IPR036736">
    <property type="entry name" value="ACP-like_sf"/>
</dbReference>
<feature type="domain" description="Carrier" evidence="5">
    <location>
        <begin position="44"/>
        <end position="119"/>
    </location>
</feature>
<dbReference type="PROSITE" id="PS00012">
    <property type="entry name" value="PHOSPHOPANTETHEINE"/>
    <property type="match status" value="1"/>
</dbReference>
<dbReference type="CDD" id="cd05930">
    <property type="entry name" value="A_NRPS"/>
    <property type="match status" value="1"/>
</dbReference>
<dbReference type="Gene3D" id="3.40.50.980">
    <property type="match status" value="2"/>
</dbReference>
<comment type="cofactor">
    <cofactor evidence="1">
        <name>pantetheine 4'-phosphate</name>
        <dbReference type="ChEBI" id="CHEBI:47942"/>
    </cofactor>
</comment>
<dbReference type="SUPFAM" id="SSF56801">
    <property type="entry name" value="Acetyl-CoA synthetase-like"/>
    <property type="match status" value="1"/>
</dbReference>
<dbReference type="RefSeq" id="WP_247811198.1">
    <property type="nucleotide sequence ID" value="NZ_CP095855.1"/>
</dbReference>
<evidence type="ECO:0000313" key="7">
    <source>
        <dbReference type="Proteomes" id="UP000830198"/>
    </source>
</evidence>
<dbReference type="Gene3D" id="2.30.38.10">
    <property type="entry name" value="Luciferase, Domain 3"/>
    <property type="match status" value="1"/>
</dbReference>
<keyword evidence="4" id="KW-0677">Repeat</keyword>
<proteinExistence type="predicted"/>
<dbReference type="PANTHER" id="PTHR45527:SF1">
    <property type="entry name" value="FATTY ACID SYNTHASE"/>
    <property type="match status" value="1"/>
</dbReference>
<dbReference type="InterPro" id="IPR025110">
    <property type="entry name" value="AMP-bd_C"/>
</dbReference>
<dbReference type="InterPro" id="IPR009081">
    <property type="entry name" value="PP-bd_ACP"/>
</dbReference>
<dbReference type="InterPro" id="IPR020845">
    <property type="entry name" value="AMP-binding_CS"/>
</dbReference>
<evidence type="ECO:0000256" key="2">
    <source>
        <dbReference type="ARBA" id="ARBA00022450"/>
    </source>
</evidence>
<dbReference type="InterPro" id="IPR006162">
    <property type="entry name" value="Ppantetheine_attach_site"/>
</dbReference>
<evidence type="ECO:0000313" key="6">
    <source>
        <dbReference type="EMBL" id="UPK68834.1"/>
    </source>
</evidence>
<dbReference type="NCBIfam" id="TIGR01720">
    <property type="entry name" value="NRPS-para261"/>
    <property type="match status" value="1"/>
</dbReference>
<dbReference type="InterPro" id="IPR010071">
    <property type="entry name" value="AA_adenyl_dom"/>
</dbReference>
<dbReference type="CDD" id="cd19534">
    <property type="entry name" value="E_NRPS"/>
    <property type="match status" value="1"/>
</dbReference>
<gene>
    <name evidence="6" type="ORF">MYF79_28145</name>
</gene>
<dbReference type="Gene3D" id="3.30.300.30">
    <property type="match status" value="1"/>
</dbReference>
<dbReference type="InterPro" id="IPR010060">
    <property type="entry name" value="NRPS_synth"/>
</dbReference>
<accession>A0ABY4I0L9</accession>
<dbReference type="EMBL" id="CP095855">
    <property type="protein sequence ID" value="UPK68834.1"/>
    <property type="molecule type" value="Genomic_DNA"/>
</dbReference>
<dbReference type="Proteomes" id="UP000830198">
    <property type="component" value="Chromosome"/>
</dbReference>
<dbReference type="Pfam" id="PF00501">
    <property type="entry name" value="AMP-binding"/>
    <property type="match status" value="1"/>
</dbReference>
<dbReference type="Gene3D" id="3.30.559.30">
    <property type="entry name" value="Nonribosomal peptide synthetase, condensation domain"/>
    <property type="match status" value="2"/>
</dbReference>
<dbReference type="Pfam" id="PF13193">
    <property type="entry name" value="AMP-binding_C"/>
    <property type="match status" value="1"/>
</dbReference>
<dbReference type="InterPro" id="IPR020806">
    <property type="entry name" value="PKS_PP-bd"/>
</dbReference>
<name>A0ABY4I0L9_CHIFI</name>
<dbReference type="InterPro" id="IPR045851">
    <property type="entry name" value="AMP-bd_C_sf"/>
</dbReference>
<dbReference type="InterPro" id="IPR023213">
    <property type="entry name" value="CAT-like_dom_sf"/>
</dbReference>
<evidence type="ECO:0000256" key="1">
    <source>
        <dbReference type="ARBA" id="ARBA00001957"/>
    </source>
</evidence>
<dbReference type="SUPFAM" id="SSF52777">
    <property type="entry name" value="CoA-dependent acyltransferases"/>
    <property type="match status" value="4"/>
</dbReference>
<reference evidence="6 7" key="1">
    <citation type="submission" date="2022-04" db="EMBL/GenBank/DDBJ databases">
        <title>The arsenic-methylating capacity of Chitinophaga filiformis YT5 during chitin decomposition.</title>
        <authorList>
            <person name="Chen G."/>
            <person name="Liang Y."/>
        </authorList>
    </citation>
    <scope>NUCLEOTIDE SEQUENCE [LARGE SCALE GENOMIC DNA]</scope>
    <source>
        <strain evidence="6 7">YT5</strain>
    </source>
</reference>
<evidence type="ECO:0000256" key="3">
    <source>
        <dbReference type="ARBA" id="ARBA00022553"/>
    </source>
</evidence>
<dbReference type="InterPro" id="IPR001242">
    <property type="entry name" value="Condensation_dom"/>
</dbReference>
<keyword evidence="3" id="KW-0597">Phosphoprotein</keyword>
<dbReference type="NCBIfam" id="TIGR01733">
    <property type="entry name" value="AA-adenyl-dom"/>
    <property type="match status" value="1"/>
</dbReference>
<protein>
    <submittedName>
        <fullName evidence="6">Amino acid adenylation domain-containing protein</fullName>
    </submittedName>
</protein>
<dbReference type="Pfam" id="PF00550">
    <property type="entry name" value="PP-binding"/>
    <property type="match status" value="2"/>
</dbReference>
<dbReference type="Gene3D" id="1.10.1200.10">
    <property type="entry name" value="ACP-like"/>
    <property type="match status" value="2"/>
</dbReference>
<organism evidence="6 7">
    <name type="scientific">Chitinophaga filiformis</name>
    <name type="common">Myxococcus filiformis</name>
    <name type="synonym">Flexibacter filiformis</name>
    <dbReference type="NCBI Taxonomy" id="104663"/>
    <lineage>
        <taxon>Bacteria</taxon>
        <taxon>Pseudomonadati</taxon>
        <taxon>Bacteroidota</taxon>
        <taxon>Chitinophagia</taxon>
        <taxon>Chitinophagales</taxon>
        <taxon>Chitinophagaceae</taxon>
        <taxon>Chitinophaga</taxon>
    </lineage>
</organism>
<keyword evidence="7" id="KW-1185">Reference proteome</keyword>
<evidence type="ECO:0000256" key="4">
    <source>
        <dbReference type="ARBA" id="ARBA00022737"/>
    </source>
</evidence>
<feature type="domain" description="Carrier" evidence="5">
    <location>
        <begin position="1092"/>
        <end position="1166"/>
    </location>
</feature>
<dbReference type="SMART" id="SM00823">
    <property type="entry name" value="PKS_PP"/>
    <property type="match status" value="2"/>
</dbReference>
<dbReference type="PANTHER" id="PTHR45527">
    <property type="entry name" value="NONRIBOSOMAL PEPTIDE SYNTHETASE"/>
    <property type="match status" value="1"/>
</dbReference>
<dbReference type="InterPro" id="IPR000873">
    <property type="entry name" value="AMP-dep_synth/lig_dom"/>
</dbReference>
<evidence type="ECO:0000259" key="5">
    <source>
        <dbReference type="PROSITE" id="PS50075"/>
    </source>
</evidence>
<dbReference type="CDD" id="cd19531">
    <property type="entry name" value="LCL_NRPS-like"/>
    <property type="match status" value="1"/>
</dbReference>
<dbReference type="Pfam" id="PF00668">
    <property type="entry name" value="Condensation"/>
    <property type="match status" value="2"/>
</dbReference>
<keyword evidence="2" id="KW-0596">Phosphopantetheine</keyword>
<dbReference type="Gene3D" id="3.30.559.10">
    <property type="entry name" value="Chloramphenicol acetyltransferase-like domain"/>
    <property type="match status" value="2"/>
</dbReference>
<dbReference type="SUPFAM" id="SSF47336">
    <property type="entry name" value="ACP-like"/>
    <property type="match status" value="2"/>
</dbReference>